<dbReference type="RefSeq" id="WP_149404695.1">
    <property type="nucleotide sequence ID" value="NZ_BIXY01000169.1"/>
</dbReference>
<dbReference type="Proteomes" id="UP000322530">
    <property type="component" value="Unassembled WGS sequence"/>
</dbReference>
<reference evidence="3 4" key="1">
    <citation type="submission" date="2019-01" db="EMBL/GenBank/DDBJ databases">
        <title>Draft genome sequence of Dictyobacter sp. Uno17.</title>
        <authorList>
            <person name="Wang C.M."/>
            <person name="Zheng Y."/>
            <person name="Sakai Y."/>
            <person name="Abe K."/>
            <person name="Yokota A."/>
            <person name="Yabe S."/>
        </authorList>
    </citation>
    <scope>NUCLEOTIDE SEQUENCE [LARGE SCALE GENOMIC DNA]</scope>
    <source>
        <strain evidence="3 4">Uno17</strain>
    </source>
</reference>
<dbReference type="PANTHER" id="PTHR30546">
    <property type="entry name" value="FLAVODOXIN-RELATED PROTEIN WRBA-RELATED"/>
    <property type="match status" value="1"/>
</dbReference>
<feature type="domain" description="Flavodoxin-like" evidence="2">
    <location>
        <begin position="4"/>
        <end position="192"/>
    </location>
</feature>
<dbReference type="PANTHER" id="PTHR30546:SF23">
    <property type="entry name" value="FLAVOPROTEIN-LIKE PROTEIN YCP4-RELATED"/>
    <property type="match status" value="1"/>
</dbReference>
<protein>
    <submittedName>
        <fullName evidence="3">NAD(P)H dehydrogenase (Quinone)</fullName>
    </submittedName>
</protein>
<comment type="similarity">
    <text evidence="1">Belongs to the WrbA family.</text>
</comment>
<dbReference type="AlphaFoldDB" id="A0A5A5TLL2"/>
<evidence type="ECO:0000313" key="3">
    <source>
        <dbReference type="EMBL" id="GCF11904.1"/>
    </source>
</evidence>
<dbReference type="OrthoDB" id="9801479at2"/>
<dbReference type="GO" id="GO:0003955">
    <property type="term" value="F:NAD(P)H dehydrogenase (quinone) activity"/>
    <property type="evidence" value="ECO:0007669"/>
    <property type="project" value="InterPro"/>
</dbReference>
<keyword evidence="4" id="KW-1185">Reference proteome</keyword>
<evidence type="ECO:0000256" key="1">
    <source>
        <dbReference type="ARBA" id="ARBA00006961"/>
    </source>
</evidence>
<dbReference type="Gene3D" id="3.40.50.360">
    <property type="match status" value="1"/>
</dbReference>
<dbReference type="EMBL" id="BIXY01000169">
    <property type="protein sequence ID" value="GCF11904.1"/>
    <property type="molecule type" value="Genomic_DNA"/>
</dbReference>
<dbReference type="Pfam" id="PF03358">
    <property type="entry name" value="FMN_red"/>
    <property type="match status" value="1"/>
</dbReference>
<accession>A0A5A5TLL2</accession>
<sequence>MTHILVLVHSQGGNCLTLAEQALKGAESQPGMTAQLKRVPELEEEEALRAHPWTGRVYAERIHPLPVASIDDLAQADGVILGSGTRYGGMSAAMKSFLEKASPVWRTNAVYGRPAGVMAVASTPHGGVEQAALGMMVQLMHLGMLIVPCGYATPLLQRAGSPYGAMAIAGGAAGRTLSEDDLAVAHYLGQRVAEVTLQLGPKHLPADK</sequence>
<comment type="caution">
    <text evidence="3">The sequence shown here is derived from an EMBL/GenBank/DDBJ whole genome shotgun (WGS) entry which is preliminary data.</text>
</comment>
<organism evidence="3 4">
    <name type="scientific">Dictyobacter arantiisoli</name>
    <dbReference type="NCBI Taxonomy" id="2014874"/>
    <lineage>
        <taxon>Bacteria</taxon>
        <taxon>Bacillati</taxon>
        <taxon>Chloroflexota</taxon>
        <taxon>Ktedonobacteria</taxon>
        <taxon>Ktedonobacterales</taxon>
        <taxon>Dictyobacteraceae</taxon>
        <taxon>Dictyobacter</taxon>
    </lineage>
</organism>
<evidence type="ECO:0000313" key="4">
    <source>
        <dbReference type="Proteomes" id="UP000322530"/>
    </source>
</evidence>
<evidence type="ECO:0000259" key="2">
    <source>
        <dbReference type="PROSITE" id="PS50902"/>
    </source>
</evidence>
<dbReference type="SUPFAM" id="SSF52218">
    <property type="entry name" value="Flavoproteins"/>
    <property type="match status" value="1"/>
</dbReference>
<dbReference type="NCBIfam" id="TIGR01755">
    <property type="entry name" value="flav_wrbA"/>
    <property type="match status" value="1"/>
</dbReference>
<gene>
    <name evidence="3" type="ORF">KDI_54680</name>
</gene>
<dbReference type="PROSITE" id="PS50902">
    <property type="entry name" value="FLAVODOXIN_LIKE"/>
    <property type="match status" value="1"/>
</dbReference>
<dbReference type="NCBIfam" id="NF002999">
    <property type="entry name" value="PRK03767.1"/>
    <property type="match status" value="1"/>
</dbReference>
<dbReference type="GO" id="GO:0010181">
    <property type="term" value="F:FMN binding"/>
    <property type="evidence" value="ECO:0007669"/>
    <property type="project" value="InterPro"/>
</dbReference>
<dbReference type="InterPro" id="IPR008254">
    <property type="entry name" value="Flavodoxin/NO_synth"/>
</dbReference>
<dbReference type="InterPro" id="IPR005025">
    <property type="entry name" value="FMN_Rdtase-like_dom"/>
</dbReference>
<dbReference type="InterPro" id="IPR010089">
    <property type="entry name" value="Flavoprotein_WrbA-like"/>
</dbReference>
<dbReference type="GO" id="GO:0016020">
    <property type="term" value="C:membrane"/>
    <property type="evidence" value="ECO:0007669"/>
    <property type="project" value="TreeGrafter"/>
</dbReference>
<proteinExistence type="inferred from homology"/>
<dbReference type="InterPro" id="IPR029039">
    <property type="entry name" value="Flavoprotein-like_sf"/>
</dbReference>
<name>A0A5A5TLL2_9CHLR</name>